<name>A0A1M5Z7N5_9FIRM</name>
<dbReference type="EMBL" id="FQXV01000014">
    <property type="protein sequence ID" value="SHI19903.1"/>
    <property type="molecule type" value="Genomic_DNA"/>
</dbReference>
<evidence type="ECO:0000256" key="1">
    <source>
        <dbReference type="SAM" id="MobiDB-lite"/>
    </source>
</evidence>
<dbReference type="GO" id="GO:0006261">
    <property type="term" value="P:DNA-templated DNA replication"/>
    <property type="evidence" value="ECO:0007669"/>
    <property type="project" value="TreeGrafter"/>
</dbReference>
<dbReference type="Gene3D" id="3.40.50.300">
    <property type="entry name" value="P-loop containing nucleotide triphosphate hydrolases"/>
    <property type="match status" value="1"/>
</dbReference>
<reference evidence="2 3" key="1">
    <citation type="submission" date="2016-11" db="EMBL/GenBank/DDBJ databases">
        <authorList>
            <person name="Jaros S."/>
            <person name="Januszkiewicz K."/>
            <person name="Wedrychowicz H."/>
        </authorList>
    </citation>
    <scope>NUCLEOTIDE SEQUENCE [LARGE SCALE GENOMIC DNA]</scope>
    <source>
        <strain evidence="2 3">DSM 10068</strain>
    </source>
</reference>
<dbReference type="OrthoDB" id="9810148at2"/>
<protein>
    <submittedName>
        <fullName evidence="2">DNA polymerase III, delta subunit</fullName>
    </submittedName>
</protein>
<dbReference type="Proteomes" id="UP000183995">
    <property type="component" value="Unassembled WGS sequence"/>
</dbReference>
<evidence type="ECO:0000313" key="3">
    <source>
        <dbReference type="Proteomes" id="UP000183995"/>
    </source>
</evidence>
<evidence type="ECO:0000313" key="2">
    <source>
        <dbReference type="EMBL" id="SHI19903.1"/>
    </source>
</evidence>
<dbReference type="SUPFAM" id="SSF52540">
    <property type="entry name" value="P-loop containing nucleoside triphosphate hydrolases"/>
    <property type="match status" value="1"/>
</dbReference>
<feature type="compositionally biased region" description="Basic and acidic residues" evidence="1">
    <location>
        <begin position="1"/>
        <end position="14"/>
    </location>
</feature>
<dbReference type="Pfam" id="PF13177">
    <property type="entry name" value="DNA_pol3_delta2"/>
    <property type="match status" value="1"/>
</dbReference>
<keyword evidence="3" id="KW-1185">Reference proteome</keyword>
<dbReference type="InterPro" id="IPR027417">
    <property type="entry name" value="P-loop_NTPase"/>
</dbReference>
<gene>
    <name evidence="2" type="ORF">SAMN02745823_03298</name>
</gene>
<sequence length="269" mass="29466">MERYDKSTDTERRGGGYSHASIVWGGDEDARNDFAYRMARAIVCGAAGTEPCGHCAHCDKSSRHSHPDIILIDRPEDARNIQVDQIRALKEDAIVMPNEASAKAYIIRHADAMNVQAQNAVLKLLEEPPESAKFILVAENHTALLPTVRSRCVELPCERADTARETDKTVAAFYEALAEGGLKMSAFCFVLEKLDKGGFIDFIGGACALLEEKLREAVRGGGSLTPEYLMRAVGVLNRAKEYFDGNVGLVHIAGLICAELTVRNEENND</sequence>
<proteinExistence type="predicted"/>
<dbReference type="AlphaFoldDB" id="A0A1M5Z7N5"/>
<accession>A0A1M5Z7N5</accession>
<organism evidence="2 3">
    <name type="scientific">Sporobacter termitidis DSM 10068</name>
    <dbReference type="NCBI Taxonomy" id="1123282"/>
    <lineage>
        <taxon>Bacteria</taxon>
        <taxon>Bacillati</taxon>
        <taxon>Bacillota</taxon>
        <taxon>Clostridia</taxon>
        <taxon>Eubacteriales</taxon>
        <taxon>Oscillospiraceae</taxon>
        <taxon>Sporobacter</taxon>
    </lineage>
</organism>
<dbReference type="STRING" id="1123282.SAMN02745823_03298"/>
<dbReference type="InterPro" id="IPR050238">
    <property type="entry name" value="DNA_Rep/Repair_Clamp_Loader"/>
</dbReference>
<dbReference type="PANTHER" id="PTHR11669:SF8">
    <property type="entry name" value="DNA POLYMERASE III SUBUNIT DELTA"/>
    <property type="match status" value="1"/>
</dbReference>
<dbReference type="RefSeq" id="WP_143162391.1">
    <property type="nucleotide sequence ID" value="NZ_FQXV01000014.1"/>
</dbReference>
<feature type="region of interest" description="Disordered" evidence="1">
    <location>
        <begin position="1"/>
        <end position="22"/>
    </location>
</feature>
<dbReference type="PANTHER" id="PTHR11669">
    <property type="entry name" value="REPLICATION FACTOR C / DNA POLYMERASE III GAMMA-TAU SUBUNIT"/>
    <property type="match status" value="1"/>
</dbReference>